<gene>
    <name evidence="1" type="ORF">PMA3_21980</name>
</gene>
<dbReference type="AlphaFoldDB" id="A0A191YXS0"/>
<accession>A0A191YXS0</accession>
<dbReference type="Proteomes" id="UP000078354">
    <property type="component" value="Chromosome"/>
</dbReference>
<proteinExistence type="predicted"/>
<sequence length="79" mass="9146">MGQPYRAHDILAAIITFVQNNGCFRKFGWMCFYMNARYFSVQAIVIEVANRVIICVLCPFEAIHYDSFIQANVTFDIND</sequence>
<protein>
    <submittedName>
        <fullName evidence="1">Uncharacterized protein</fullName>
    </submittedName>
</protein>
<organism evidence="1 2">
    <name type="scientific">Pseudomonas silesiensis</name>
    <dbReference type="NCBI Taxonomy" id="1853130"/>
    <lineage>
        <taxon>Bacteria</taxon>
        <taxon>Pseudomonadati</taxon>
        <taxon>Pseudomonadota</taxon>
        <taxon>Gammaproteobacteria</taxon>
        <taxon>Pseudomonadales</taxon>
        <taxon>Pseudomonadaceae</taxon>
        <taxon>Pseudomonas</taxon>
    </lineage>
</organism>
<dbReference type="KEGG" id="psil:PMA3_21980"/>
<dbReference type="EMBL" id="CP014870">
    <property type="protein sequence ID" value="ANJ57685.1"/>
    <property type="molecule type" value="Genomic_DNA"/>
</dbReference>
<evidence type="ECO:0000313" key="2">
    <source>
        <dbReference type="Proteomes" id="UP000078354"/>
    </source>
</evidence>
<keyword evidence="2" id="KW-1185">Reference proteome</keyword>
<name>A0A191YXS0_9PSED</name>
<reference evidence="1 2" key="1">
    <citation type="journal article" date="2018" name="Syst. Appl. Microbiol.">
        <title>Pseudomonas silesiensis sp. nov. strain A3T isolated from a biological pesticide sewage treatment plant and analysis of the complete genome sequence.</title>
        <authorList>
            <person name="Kaminski M.A."/>
            <person name="Furmanczyk E.M."/>
            <person name="Sobczak A."/>
            <person name="Dziembowski A."/>
            <person name="Lipinski L."/>
        </authorList>
    </citation>
    <scope>NUCLEOTIDE SEQUENCE [LARGE SCALE GENOMIC DNA]</scope>
    <source>
        <strain evidence="1 2">A3</strain>
    </source>
</reference>
<evidence type="ECO:0000313" key="1">
    <source>
        <dbReference type="EMBL" id="ANJ57685.1"/>
    </source>
</evidence>